<protein>
    <submittedName>
        <fullName evidence="1">Uncharacterized protein</fullName>
    </submittedName>
</protein>
<evidence type="ECO:0000313" key="1">
    <source>
        <dbReference type="Ensembl" id="ENSCPGP00000012172.1"/>
    </source>
</evidence>
<organism evidence="1 2">
    <name type="scientific">Calidris pygmaea</name>
    <name type="common">Spoon-billed sandpiper</name>
    <dbReference type="NCBI Taxonomy" id="425635"/>
    <lineage>
        <taxon>Eukaryota</taxon>
        <taxon>Metazoa</taxon>
        <taxon>Chordata</taxon>
        <taxon>Craniata</taxon>
        <taxon>Vertebrata</taxon>
        <taxon>Euteleostomi</taxon>
        <taxon>Archelosauria</taxon>
        <taxon>Archosauria</taxon>
        <taxon>Dinosauria</taxon>
        <taxon>Saurischia</taxon>
        <taxon>Theropoda</taxon>
        <taxon>Coelurosauria</taxon>
        <taxon>Aves</taxon>
        <taxon>Neognathae</taxon>
        <taxon>Neoaves</taxon>
        <taxon>Charadriiformes</taxon>
        <taxon>Scolopacidae</taxon>
        <taxon>Calidris</taxon>
    </lineage>
</organism>
<dbReference type="InterPro" id="IPR050828">
    <property type="entry name" value="C-type_lectin/matrix_domain"/>
</dbReference>
<accession>A0A8C3JX48</accession>
<reference evidence="1" key="1">
    <citation type="submission" date="2025-08" db="UniProtKB">
        <authorList>
            <consortium name="Ensembl"/>
        </authorList>
    </citation>
    <scope>IDENTIFICATION</scope>
</reference>
<dbReference type="AlphaFoldDB" id="A0A8C3JX48"/>
<dbReference type="PANTHER" id="PTHR45710">
    <property type="entry name" value="C-TYPE LECTIN DOMAIN-CONTAINING PROTEIN 180"/>
    <property type="match status" value="1"/>
</dbReference>
<sequence length="197" mass="21889">ELTDQTSRWRGVAVGTRQAEVREEVPWAEAETLCVPWSLHSPILSPSPLPSPAEIRGGDPAVPVAPVLACPDGWVGYRNVCYYLSRDQGSWEWSQEQCSSRGASLAVLRRDEGLLWVRGGLVGFVGWEQSCVRGLKPAFGYSPCKCISAAPGVQRVPLEGQNKLLISLFTAEKTWFENSLQRNLRQLSRDWDKLLHG</sequence>
<dbReference type="Proteomes" id="UP000694419">
    <property type="component" value="Unplaced"/>
</dbReference>
<dbReference type="Ensembl" id="ENSCPGT00000013341.1">
    <property type="protein sequence ID" value="ENSCPGP00000012172.1"/>
    <property type="gene ID" value="ENSCPGG00000008644.1"/>
</dbReference>
<dbReference type="InterPro" id="IPR016186">
    <property type="entry name" value="C-type_lectin-like/link_sf"/>
</dbReference>
<dbReference type="InterPro" id="IPR016187">
    <property type="entry name" value="CTDL_fold"/>
</dbReference>
<keyword evidence="2" id="KW-1185">Reference proteome</keyword>
<dbReference type="SUPFAM" id="SSF56436">
    <property type="entry name" value="C-type lectin-like"/>
    <property type="match status" value="1"/>
</dbReference>
<dbReference type="PANTHER" id="PTHR45710:SF26">
    <property type="entry name" value="RH26557P"/>
    <property type="match status" value="1"/>
</dbReference>
<name>A0A8C3JX48_9CHAR</name>
<dbReference type="Gene3D" id="3.10.100.10">
    <property type="entry name" value="Mannose-Binding Protein A, subunit A"/>
    <property type="match status" value="1"/>
</dbReference>
<evidence type="ECO:0000313" key="2">
    <source>
        <dbReference type="Proteomes" id="UP000694419"/>
    </source>
</evidence>
<reference evidence="1" key="2">
    <citation type="submission" date="2025-09" db="UniProtKB">
        <authorList>
            <consortium name="Ensembl"/>
        </authorList>
    </citation>
    <scope>IDENTIFICATION</scope>
</reference>
<proteinExistence type="predicted"/>